<sequence>MRTTSTLDPPTNRGRGRNAEKLDATSRSNPASFIPIYPVTLQRLTAEREEQAELELTAQRTIFNLSTPLEAWEWHALWSKVGTYLGSQGDAEGADGDAQGRQRRKTWSKATEGECQADSPVHAFLFEITPDMASAHLRTSNEFAQWFDDDITMFIGDVCPGCDVDIDMFYEDHSPASSDYEEGPYWQY</sequence>
<dbReference type="Proteomes" id="UP000006757">
    <property type="component" value="Unassembled WGS sequence"/>
</dbReference>
<protein>
    <submittedName>
        <fullName evidence="2">Uncharacterized protein</fullName>
    </submittedName>
</protein>
<dbReference type="InParanoid" id="K1VTU1"/>
<evidence type="ECO:0000256" key="1">
    <source>
        <dbReference type="SAM" id="MobiDB-lite"/>
    </source>
</evidence>
<keyword evidence="3" id="KW-1185">Reference proteome</keyword>
<name>K1VTU1_TRIAC</name>
<comment type="caution">
    <text evidence="2">The sequence shown here is derived from an EMBL/GenBank/DDBJ whole genome shotgun (WGS) entry which is preliminary data.</text>
</comment>
<gene>
    <name evidence="2" type="ORF">A1Q2_01650</name>
</gene>
<dbReference type="AlphaFoldDB" id="K1VTU1"/>
<evidence type="ECO:0000313" key="2">
    <source>
        <dbReference type="EMBL" id="EKD03976.1"/>
    </source>
</evidence>
<feature type="compositionally biased region" description="Low complexity" evidence="1">
    <location>
        <begin position="89"/>
        <end position="99"/>
    </location>
</feature>
<dbReference type="EMBL" id="AMBO01000237">
    <property type="protein sequence ID" value="EKD03976.1"/>
    <property type="molecule type" value="Genomic_DNA"/>
</dbReference>
<proteinExistence type="predicted"/>
<feature type="region of interest" description="Disordered" evidence="1">
    <location>
        <begin position="1"/>
        <end position="29"/>
    </location>
</feature>
<accession>K1VTU1</accession>
<evidence type="ECO:0000313" key="3">
    <source>
        <dbReference type="Proteomes" id="UP000006757"/>
    </source>
</evidence>
<feature type="region of interest" description="Disordered" evidence="1">
    <location>
        <begin position="89"/>
        <end position="112"/>
    </location>
</feature>
<reference evidence="2 3" key="1">
    <citation type="journal article" date="2012" name="Eukaryot. Cell">
        <title>Genome sequence of the Trichosporon asahii environmental strain CBS 8904.</title>
        <authorList>
            <person name="Yang R.Y."/>
            <person name="Li H.T."/>
            <person name="Zhu H."/>
            <person name="Zhou G.P."/>
            <person name="Wang M."/>
            <person name="Wang L."/>
        </authorList>
    </citation>
    <scope>NUCLEOTIDE SEQUENCE [LARGE SCALE GENOMIC DNA]</scope>
    <source>
        <strain evidence="2 3">CBS 8904</strain>
    </source>
</reference>
<dbReference type="HOGENOM" id="CLU_1442020_0_0_1"/>
<organism evidence="2 3">
    <name type="scientific">Trichosporon asahii var. asahii (strain CBS 8904)</name>
    <name type="common">Yeast</name>
    <dbReference type="NCBI Taxonomy" id="1220162"/>
    <lineage>
        <taxon>Eukaryota</taxon>
        <taxon>Fungi</taxon>
        <taxon>Dikarya</taxon>
        <taxon>Basidiomycota</taxon>
        <taxon>Agaricomycotina</taxon>
        <taxon>Tremellomycetes</taxon>
        <taxon>Trichosporonales</taxon>
        <taxon>Trichosporonaceae</taxon>
        <taxon>Trichosporon</taxon>
    </lineage>
</organism>